<dbReference type="PROSITE" id="PS00107">
    <property type="entry name" value="PROTEIN_KINASE_ATP"/>
    <property type="match status" value="1"/>
</dbReference>
<reference evidence="3" key="2">
    <citation type="submission" date="2025-08" db="UniProtKB">
        <authorList>
            <consortium name="Ensembl"/>
        </authorList>
    </citation>
    <scope>IDENTIFICATION</scope>
</reference>
<reference evidence="3" key="3">
    <citation type="submission" date="2025-09" db="UniProtKB">
        <authorList>
            <consortium name="Ensembl"/>
        </authorList>
    </citation>
    <scope>IDENTIFICATION</scope>
</reference>
<dbReference type="SUPFAM" id="SSF56112">
    <property type="entry name" value="Protein kinase-like (PK-like)"/>
    <property type="match status" value="1"/>
</dbReference>
<dbReference type="InParanoid" id="A0A4W6C1D3"/>
<sequence>ISTNRYLIQDFIGEGSFGKIAKAVNLSTSQDVALKILKTEDTADREVDHLISCGLQVSSICKA</sequence>
<feature type="domain" description="Protein kinase" evidence="2">
    <location>
        <begin position="6"/>
        <end position="63"/>
    </location>
</feature>
<name>A0A4W6C1D3_LATCA</name>
<proteinExistence type="predicted"/>
<reference evidence="4" key="1">
    <citation type="submission" date="2015-09" db="EMBL/GenBank/DDBJ databases">
        <authorList>
            <person name="Sai Rama Sridatta P."/>
        </authorList>
    </citation>
    <scope>NUCLEOTIDE SEQUENCE [LARGE SCALE GENOMIC DNA]</scope>
</reference>
<dbReference type="InterPro" id="IPR017441">
    <property type="entry name" value="Protein_kinase_ATP_BS"/>
</dbReference>
<keyword evidence="1" id="KW-0547">Nucleotide-binding</keyword>
<dbReference type="STRING" id="8187.ENSLCAP00010005406"/>
<dbReference type="GeneTree" id="ENSGT00970000197452"/>
<protein>
    <recommendedName>
        <fullName evidence="2">Protein kinase domain-containing protein</fullName>
    </recommendedName>
</protein>
<dbReference type="Gene3D" id="3.30.200.20">
    <property type="entry name" value="Phosphorylase Kinase, domain 1"/>
    <property type="match status" value="1"/>
</dbReference>
<dbReference type="InterPro" id="IPR011009">
    <property type="entry name" value="Kinase-like_dom_sf"/>
</dbReference>
<evidence type="ECO:0000313" key="3">
    <source>
        <dbReference type="Ensembl" id="ENSLCAP00010005406.1"/>
    </source>
</evidence>
<dbReference type="PROSITE" id="PS50011">
    <property type="entry name" value="PROTEIN_KINASE_DOM"/>
    <property type="match status" value="1"/>
</dbReference>
<feature type="binding site" evidence="1">
    <location>
        <position position="35"/>
    </location>
    <ligand>
        <name>ATP</name>
        <dbReference type="ChEBI" id="CHEBI:30616"/>
    </ligand>
</feature>
<evidence type="ECO:0000259" key="2">
    <source>
        <dbReference type="PROSITE" id="PS50011"/>
    </source>
</evidence>
<dbReference type="AlphaFoldDB" id="A0A4W6C1D3"/>
<dbReference type="GO" id="GO:0005524">
    <property type="term" value="F:ATP binding"/>
    <property type="evidence" value="ECO:0007669"/>
    <property type="project" value="UniProtKB-UniRule"/>
</dbReference>
<dbReference type="Proteomes" id="UP000314980">
    <property type="component" value="Unassembled WGS sequence"/>
</dbReference>
<organism evidence="3 4">
    <name type="scientific">Lates calcarifer</name>
    <name type="common">Barramundi</name>
    <name type="synonym">Holocentrus calcarifer</name>
    <dbReference type="NCBI Taxonomy" id="8187"/>
    <lineage>
        <taxon>Eukaryota</taxon>
        <taxon>Metazoa</taxon>
        <taxon>Chordata</taxon>
        <taxon>Craniata</taxon>
        <taxon>Vertebrata</taxon>
        <taxon>Euteleostomi</taxon>
        <taxon>Actinopterygii</taxon>
        <taxon>Neopterygii</taxon>
        <taxon>Teleostei</taxon>
        <taxon>Neoteleostei</taxon>
        <taxon>Acanthomorphata</taxon>
        <taxon>Carangaria</taxon>
        <taxon>Carangaria incertae sedis</taxon>
        <taxon>Centropomidae</taxon>
        <taxon>Lates</taxon>
    </lineage>
</organism>
<keyword evidence="1" id="KW-0067">ATP-binding</keyword>
<keyword evidence="4" id="KW-1185">Reference proteome</keyword>
<dbReference type="InterPro" id="IPR000719">
    <property type="entry name" value="Prot_kinase_dom"/>
</dbReference>
<dbReference type="Ensembl" id="ENSLCAT00010005541.1">
    <property type="protein sequence ID" value="ENSLCAP00010005406.1"/>
    <property type="gene ID" value="ENSLCAG00010002718.1"/>
</dbReference>
<dbReference type="GO" id="GO:0004672">
    <property type="term" value="F:protein kinase activity"/>
    <property type="evidence" value="ECO:0007669"/>
    <property type="project" value="InterPro"/>
</dbReference>
<evidence type="ECO:0000313" key="4">
    <source>
        <dbReference type="Proteomes" id="UP000314980"/>
    </source>
</evidence>
<evidence type="ECO:0000256" key="1">
    <source>
        <dbReference type="PROSITE-ProRule" id="PRU10141"/>
    </source>
</evidence>
<accession>A0A4W6C1D3</accession>